<dbReference type="Proteomes" id="UP001154282">
    <property type="component" value="Unassembled WGS sequence"/>
</dbReference>
<evidence type="ECO:0000256" key="1">
    <source>
        <dbReference type="SAM" id="MobiDB-lite"/>
    </source>
</evidence>
<evidence type="ECO:0000313" key="2">
    <source>
        <dbReference type="EMBL" id="CAI0429237.1"/>
    </source>
</evidence>
<dbReference type="AlphaFoldDB" id="A0AAV0L456"/>
<feature type="compositionally biased region" description="Basic and acidic residues" evidence="1">
    <location>
        <begin position="117"/>
        <end position="129"/>
    </location>
</feature>
<reference evidence="2" key="1">
    <citation type="submission" date="2022-08" db="EMBL/GenBank/DDBJ databases">
        <authorList>
            <person name="Gutierrez-Valencia J."/>
        </authorList>
    </citation>
    <scope>NUCLEOTIDE SEQUENCE</scope>
</reference>
<name>A0AAV0L456_9ROSI</name>
<feature type="region of interest" description="Disordered" evidence="1">
    <location>
        <begin position="89"/>
        <end position="129"/>
    </location>
</feature>
<comment type="caution">
    <text evidence="2">The sequence shown here is derived from an EMBL/GenBank/DDBJ whole genome shotgun (WGS) entry which is preliminary data.</text>
</comment>
<proteinExistence type="predicted"/>
<evidence type="ECO:0000313" key="3">
    <source>
        <dbReference type="Proteomes" id="UP001154282"/>
    </source>
</evidence>
<feature type="compositionally biased region" description="Polar residues" evidence="1">
    <location>
        <begin position="90"/>
        <end position="106"/>
    </location>
</feature>
<dbReference type="EMBL" id="CAMGYJ010000006">
    <property type="protein sequence ID" value="CAI0429237.1"/>
    <property type="molecule type" value="Genomic_DNA"/>
</dbReference>
<keyword evidence="3" id="KW-1185">Reference proteome</keyword>
<sequence>MTKPLPTRIHLEGKWKSVIYENLPHICYGCVKIRHIEEKCPAKVILSELALVIAPGGSGNSVEDLSLLEAPANYNSWMQVTWKVWKSTKAKSGNPTINSPSSSVDSGKTAPKSVTKGKTESETKGKKGK</sequence>
<protein>
    <submittedName>
        <fullName evidence="2">Uncharacterized protein</fullName>
    </submittedName>
</protein>
<accession>A0AAV0L456</accession>
<organism evidence="2 3">
    <name type="scientific">Linum tenue</name>
    <dbReference type="NCBI Taxonomy" id="586396"/>
    <lineage>
        <taxon>Eukaryota</taxon>
        <taxon>Viridiplantae</taxon>
        <taxon>Streptophyta</taxon>
        <taxon>Embryophyta</taxon>
        <taxon>Tracheophyta</taxon>
        <taxon>Spermatophyta</taxon>
        <taxon>Magnoliopsida</taxon>
        <taxon>eudicotyledons</taxon>
        <taxon>Gunneridae</taxon>
        <taxon>Pentapetalae</taxon>
        <taxon>rosids</taxon>
        <taxon>fabids</taxon>
        <taxon>Malpighiales</taxon>
        <taxon>Linaceae</taxon>
        <taxon>Linum</taxon>
    </lineage>
</organism>
<gene>
    <name evidence="2" type="ORF">LITE_LOCUS22035</name>
</gene>